<keyword evidence="5" id="KW-1185">Reference proteome</keyword>
<dbReference type="PANTHER" id="PTHR43420">
    <property type="entry name" value="ACETYLTRANSFERASE"/>
    <property type="match status" value="1"/>
</dbReference>
<comment type="caution">
    <text evidence="4">The sequence shown here is derived from an EMBL/GenBank/DDBJ whole genome shotgun (WGS) entry which is preliminary data.</text>
</comment>
<dbReference type="InterPro" id="IPR050680">
    <property type="entry name" value="YpeA/RimI_acetyltransf"/>
</dbReference>
<evidence type="ECO:0000256" key="1">
    <source>
        <dbReference type="ARBA" id="ARBA00022679"/>
    </source>
</evidence>
<reference evidence="4 5" key="1">
    <citation type="submission" date="2023-08" db="EMBL/GenBank/DDBJ databases">
        <title>Microbacterium sp. nov., isolated from a waste landfill.</title>
        <authorList>
            <person name="Wen W."/>
        </authorList>
    </citation>
    <scope>NUCLEOTIDE SEQUENCE [LARGE SCALE GENOMIC DNA]</scope>
    <source>
        <strain evidence="4 5">ASV81</strain>
    </source>
</reference>
<dbReference type="RefSeq" id="WP_308487700.1">
    <property type="nucleotide sequence ID" value="NZ_JAVFCB010000001.1"/>
</dbReference>
<dbReference type="InterPro" id="IPR000182">
    <property type="entry name" value="GNAT_dom"/>
</dbReference>
<dbReference type="Gene3D" id="3.40.630.30">
    <property type="match status" value="1"/>
</dbReference>
<name>A0ABU0XCD1_9MICO</name>
<gene>
    <name evidence="4" type="ORF">RBR11_02480</name>
</gene>
<accession>A0ABU0XCD1</accession>
<evidence type="ECO:0000313" key="4">
    <source>
        <dbReference type="EMBL" id="MDQ4212774.1"/>
    </source>
</evidence>
<evidence type="ECO:0000259" key="3">
    <source>
        <dbReference type="PROSITE" id="PS51186"/>
    </source>
</evidence>
<evidence type="ECO:0000256" key="2">
    <source>
        <dbReference type="ARBA" id="ARBA00023315"/>
    </source>
</evidence>
<keyword evidence="2" id="KW-0012">Acyltransferase</keyword>
<protein>
    <submittedName>
        <fullName evidence="4">GNAT family N-acetyltransferase</fullName>
    </submittedName>
</protein>
<organism evidence="4 5">
    <name type="scientific">Microbacterium capsulatum</name>
    <dbReference type="NCBI Taxonomy" id="3041921"/>
    <lineage>
        <taxon>Bacteria</taxon>
        <taxon>Bacillati</taxon>
        <taxon>Actinomycetota</taxon>
        <taxon>Actinomycetes</taxon>
        <taxon>Micrococcales</taxon>
        <taxon>Microbacteriaceae</taxon>
        <taxon>Microbacterium</taxon>
    </lineage>
</organism>
<dbReference type="InterPro" id="IPR016181">
    <property type="entry name" value="Acyl_CoA_acyltransferase"/>
</dbReference>
<sequence>MPPSPFLVRRIRADEWTQGRDLRLRSLQDPAADIAFLDTYENAAAQTDAFWRARISRAAEGSEIAQFVAIAGDGEWFGTTTVLATVLEGEPGTALVVGVFVAEGHRGNGAIDALLDACAAWVSGLGITELTLEVHVDNARAQAAYERNGFVRTGRIIELDTGREYVMIRSLDPHAR</sequence>
<dbReference type="Pfam" id="PF00583">
    <property type="entry name" value="Acetyltransf_1"/>
    <property type="match status" value="1"/>
</dbReference>
<keyword evidence="1" id="KW-0808">Transferase</keyword>
<feature type="domain" description="N-acetyltransferase" evidence="3">
    <location>
        <begin position="22"/>
        <end position="172"/>
    </location>
</feature>
<dbReference type="PANTHER" id="PTHR43420:SF44">
    <property type="entry name" value="ACETYLTRANSFERASE YPEA"/>
    <property type="match status" value="1"/>
</dbReference>
<proteinExistence type="predicted"/>
<dbReference type="EMBL" id="JAVFCB010000001">
    <property type="protein sequence ID" value="MDQ4212774.1"/>
    <property type="molecule type" value="Genomic_DNA"/>
</dbReference>
<dbReference type="Proteomes" id="UP001230289">
    <property type="component" value="Unassembled WGS sequence"/>
</dbReference>
<dbReference type="CDD" id="cd04301">
    <property type="entry name" value="NAT_SF"/>
    <property type="match status" value="1"/>
</dbReference>
<dbReference type="SUPFAM" id="SSF55729">
    <property type="entry name" value="Acyl-CoA N-acyltransferases (Nat)"/>
    <property type="match status" value="1"/>
</dbReference>
<evidence type="ECO:0000313" key="5">
    <source>
        <dbReference type="Proteomes" id="UP001230289"/>
    </source>
</evidence>
<dbReference type="PROSITE" id="PS51186">
    <property type="entry name" value="GNAT"/>
    <property type="match status" value="1"/>
</dbReference>